<evidence type="ECO:0000313" key="4">
    <source>
        <dbReference type="EMBL" id="QDP95348.1"/>
    </source>
</evidence>
<proteinExistence type="predicted"/>
<dbReference type="EMBL" id="CP041692">
    <property type="protein sequence ID" value="QDP95348.1"/>
    <property type="molecule type" value="Genomic_DNA"/>
</dbReference>
<sequence length="501" mass="54938">MSSQQVRFGPRESRGWLLGMTTSQLLLGVVAVWTSTRIFDADTSGRARFGWVLLAAVCLTIAFLPVRGRTIVEYVPVIANFWTQKLTGQDVYRGGVFRMRNSDTAEFVLPGDLAHLRLINFVLDGGEGAEIAVVHDPYAKTYTAVLALEGSTFALLETSVRASRVDAWGSLLAQLCSENGVINRIQVLERTLPDSGDALHRDWTRRGVHDGSLQAANYEQLLSAVDGSTQAHECFVAVSVDARRANAEIRQAGGGHQGAAAVVVREIDKIAEGLKGAGVRVDGWCPPRMLGEVIRTAYDPASRPLIRRRGGGRSDSRGGDDGLPSGVDPRICGPMRAENAWSHYRTDSAVHRCWWILQWPRQYVDAGFLTPLLLSSQHRRTVSIVLEPLSPSRASRRVTLRQSGVSSEAAMRQRFRRRTTRRHEIEAGDVDRRETELVAGHGLYRMLGFLSVSADDLAQLEAASGEIEALAQRSQLEIARMSGEHDQAFGAAALPLARGLR</sequence>
<dbReference type="OrthoDB" id="3859571at2"/>
<evidence type="ECO:0000313" key="5">
    <source>
        <dbReference type="Proteomes" id="UP000319263"/>
    </source>
</evidence>
<dbReference type="Proteomes" id="UP000319263">
    <property type="component" value="Chromosome"/>
</dbReference>
<evidence type="ECO:0000256" key="2">
    <source>
        <dbReference type="SAM" id="Phobius"/>
    </source>
</evidence>
<evidence type="ECO:0000259" key="3">
    <source>
        <dbReference type="Pfam" id="PF11203"/>
    </source>
</evidence>
<accession>A0A516PVY5</accession>
<organism evidence="4 5">
    <name type="scientific">Microlunatus elymi</name>
    <dbReference type="NCBI Taxonomy" id="2596828"/>
    <lineage>
        <taxon>Bacteria</taxon>
        <taxon>Bacillati</taxon>
        <taxon>Actinomycetota</taxon>
        <taxon>Actinomycetes</taxon>
        <taxon>Propionibacteriales</taxon>
        <taxon>Propionibacteriaceae</taxon>
        <taxon>Microlunatus</taxon>
    </lineage>
</organism>
<keyword evidence="2" id="KW-0812">Transmembrane</keyword>
<dbReference type="Pfam" id="PF11203">
    <property type="entry name" value="EccE"/>
    <property type="match status" value="1"/>
</dbReference>
<dbReference type="InterPro" id="IPR050051">
    <property type="entry name" value="EccE_dom"/>
</dbReference>
<gene>
    <name evidence="4" type="ORF">FOE78_04965</name>
</gene>
<reference evidence="4 5" key="1">
    <citation type="submission" date="2019-07" db="EMBL/GenBank/DDBJ databases">
        <title>Microlunatus dokdonensis sp. nov. isolated from the rhizospheric soil of the wild plant Elymus tsukushiensis.</title>
        <authorList>
            <person name="Ghim S.-Y."/>
            <person name="Hwang Y.-J."/>
            <person name="Son J.-S."/>
            <person name="Shin J.-H."/>
        </authorList>
    </citation>
    <scope>NUCLEOTIDE SEQUENCE [LARGE SCALE GENOMIC DNA]</scope>
    <source>
        <strain evidence="4 5">KUDC0627</strain>
    </source>
</reference>
<feature type="domain" description="Type VII secretion system protein EccE" evidence="3">
    <location>
        <begin position="232"/>
        <end position="356"/>
    </location>
</feature>
<keyword evidence="2" id="KW-0472">Membrane</keyword>
<feature type="region of interest" description="Disordered" evidence="1">
    <location>
        <begin position="304"/>
        <end position="329"/>
    </location>
</feature>
<dbReference type="AlphaFoldDB" id="A0A516PVY5"/>
<evidence type="ECO:0000256" key="1">
    <source>
        <dbReference type="SAM" id="MobiDB-lite"/>
    </source>
</evidence>
<dbReference type="KEGG" id="mik:FOE78_04965"/>
<dbReference type="RefSeq" id="WP_143985321.1">
    <property type="nucleotide sequence ID" value="NZ_CP041692.1"/>
</dbReference>
<dbReference type="InterPro" id="IPR049978">
    <property type="entry name" value="SCO6880-like"/>
</dbReference>
<feature type="transmembrane region" description="Helical" evidence="2">
    <location>
        <begin position="48"/>
        <end position="66"/>
    </location>
</feature>
<name>A0A516PVY5_9ACTN</name>
<feature type="transmembrane region" description="Helical" evidence="2">
    <location>
        <begin position="16"/>
        <end position="36"/>
    </location>
</feature>
<keyword evidence="2" id="KW-1133">Transmembrane helix</keyword>
<dbReference type="NCBIfam" id="NF042935">
    <property type="entry name" value="SCO6880_fam"/>
    <property type="match status" value="1"/>
</dbReference>
<protein>
    <submittedName>
        <fullName evidence="4">PrgI family protein</fullName>
    </submittedName>
</protein>
<keyword evidence="5" id="KW-1185">Reference proteome</keyword>